<feature type="binding site" evidence="13 14">
    <location>
        <position position="206"/>
    </location>
    <ligand>
        <name>[2Fe-2S] cluster</name>
        <dbReference type="ChEBI" id="CHEBI:190135"/>
    </ligand>
</feature>
<dbReference type="Gene3D" id="3.20.20.70">
    <property type="entry name" value="Aldolase class I"/>
    <property type="match status" value="1"/>
</dbReference>
<dbReference type="PIRSF" id="PIRSF001619">
    <property type="entry name" value="Biotin_synth"/>
    <property type="match status" value="1"/>
</dbReference>
<dbReference type="SFLD" id="SFLDG01060">
    <property type="entry name" value="BATS_domain_containing"/>
    <property type="match status" value="1"/>
</dbReference>
<dbReference type="NCBIfam" id="TIGR00433">
    <property type="entry name" value="bioB"/>
    <property type="match status" value="1"/>
</dbReference>
<dbReference type="SMART" id="SM00729">
    <property type="entry name" value="Elp3"/>
    <property type="match status" value="1"/>
</dbReference>
<feature type="binding site" evidence="13 14">
    <location>
        <position position="71"/>
    </location>
    <ligand>
        <name>[4Fe-4S] cluster</name>
        <dbReference type="ChEBI" id="CHEBI:49883"/>
        <note>4Fe-4S-S-AdoMet</note>
    </ligand>
</feature>
<dbReference type="GO" id="GO:0009102">
    <property type="term" value="P:biotin biosynthetic process"/>
    <property type="evidence" value="ECO:0007669"/>
    <property type="project" value="UniProtKB-UniRule"/>
</dbReference>
<dbReference type="InterPro" id="IPR006638">
    <property type="entry name" value="Elp3/MiaA/NifB-like_rSAM"/>
</dbReference>
<dbReference type="InterPro" id="IPR024177">
    <property type="entry name" value="Biotin_synthase"/>
</dbReference>
<keyword evidence="8 13" id="KW-0479">Metal-binding</keyword>
<evidence type="ECO:0000256" key="10">
    <source>
        <dbReference type="ARBA" id="ARBA00023004"/>
    </source>
</evidence>
<keyword evidence="5 13" id="KW-0808">Transferase</keyword>
<evidence type="ECO:0000256" key="1">
    <source>
        <dbReference type="ARBA" id="ARBA00004942"/>
    </source>
</evidence>
<feature type="binding site" evidence="13 14">
    <location>
        <position position="75"/>
    </location>
    <ligand>
        <name>[4Fe-4S] cluster</name>
        <dbReference type="ChEBI" id="CHEBI:49883"/>
        <note>4Fe-4S-S-AdoMet</note>
    </ligand>
</feature>
<evidence type="ECO:0000256" key="2">
    <source>
        <dbReference type="ARBA" id="ARBA00010765"/>
    </source>
</evidence>
<evidence type="ECO:0000256" key="9">
    <source>
        <dbReference type="ARBA" id="ARBA00022756"/>
    </source>
</evidence>
<dbReference type="EMBL" id="NEVM01000005">
    <property type="protein sequence ID" value="OZI31429.1"/>
    <property type="molecule type" value="Genomic_DNA"/>
</dbReference>
<dbReference type="AlphaFoldDB" id="A0A261S258"/>
<sequence length="374" mass="40322">MNPTPNETPKNPAPATPAATTTAKWRVEDILALYDLPFAELVHRAQTVHRQHFDPAELQLSSLLSIKTGGCPEDCGYCSQSSVHDAGVKGQPLMPLDEVVAAAREARDQGAQRFCMGAAWRSPKPRQVEAVARMIEAVKALGMETCVTLGMLDDGQARQLADAGLDYYNHNLDTSPEFYGSIISTRTYQDRLDTLENVRTAGVKVCCGGIIGMGESRVARAGLIGQLANLDPYPESVPINHLIPIPGTPLADAPPLDPFEFVRTIAVARIVMPRAVVRLSAGRESMDDALQALCFLAGANSMFYGEKLLTTGNPRLQHDRDLLARLGMRAAGTAPEPTAAPIVRHEPVTKALEKELKKALTKAPADATRESAAR</sequence>
<dbReference type="SUPFAM" id="SSF102114">
    <property type="entry name" value="Radical SAM enzymes"/>
    <property type="match status" value="1"/>
</dbReference>
<evidence type="ECO:0000256" key="8">
    <source>
        <dbReference type="ARBA" id="ARBA00022723"/>
    </source>
</evidence>
<comment type="pathway">
    <text evidence="1 13">Cofactor biosynthesis; biotin biosynthesis; biotin from 7,8-diaminononanoate: step 2/2.</text>
</comment>
<dbReference type="InterPro" id="IPR007197">
    <property type="entry name" value="rSAM"/>
</dbReference>
<comment type="subunit">
    <text evidence="13">Homodimer.</text>
</comment>
<dbReference type="SFLD" id="SFLDG01278">
    <property type="entry name" value="biotin_synthase_like"/>
    <property type="match status" value="1"/>
</dbReference>
<dbReference type="RefSeq" id="WP_094855838.1">
    <property type="nucleotide sequence ID" value="NZ_NEVM01000005.1"/>
</dbReference>
<dbReference type="FunFam" id="3.20.20.70:FF:000011">
    <property type="entry name" value="Biotin synthase"/>
    <property type="match status" value="1"/>
</dbReference>
<protein>
    <recommendedName>
        <fullName evidence="3 13">Biotin synthase</fullName>
        <ecNumber evidence="3 13">2.8.1.6</ecNumber>
    </recommendedName>
</protein>
<dbReference type="PANTHER" id="PTHR22976">
    <property type="entry name" value="BIOTIN SYNTHASE"/>
    <property type="match status" value="1"/>
</dbReference>
<dbReference type="PANTHER" id="PTHR22976:SF2">
    <property type="entry name" value="BIOTIN SYNTHASE, MITOCHONDRIAL"/>
    <property type="match status" value="1"/>
</dbReference>
<comment type="similarity">
    <text evidence="2 13">Belongs to the radical SAM superfamily. Biotin synthase family.</text>
</comment>
<keyword evidence="9 13" id="KW-0093">Biotin biosynthesis</keyword>
<evidence type="ECO:0000256" key="5">
    <source>
        <dbReference type="ARBA" id="ARBA00022679"/>
    </source>
</evidence>
<evidence type="ECO:0000256" key="3">
    <source>
        <dbReference type="ARBA" id="ARBA00012236"/>
    </source>
</evidence>
<evidence type="ECO:0000313" key="18">
    <source>
        <dbReference type="Proteomes" id="UP000216020"/>
    </source>
</evidence>
<dbReference type="PROSITE" id="PS51918">
    <property type="entry name" value="RADICAL_SAM"/>
    <property type="match status" value="1"/>
</dbReference>
<evidence type="ECO:0000259" key="16">
    <source>
        <dbReference type="PROSITE" id="PS51918"/>
    </source>
</evidence>
<dbReference type="InterPro" id="IPR002684">
    <property type="entry name" value="Biotin_synth/BioAB"/>
</dbReference>
<keyword evidence="10 13" id="KW-0408">Iron</keyword>
<evidence type="ECO:0000256" key="15">
    <source>
        <dbReference type="SAM" id="MobiDB-lite"/>
    </source>
</evidence>
<dbReference type="SFLD" id="SFLDS00029">
    <property type="entry name" value="Radical_SAM"/>
    <property type="match status" value="1"/>
</dbReference>
<feature type="binding site" evidence="13 14">
    <location>
        <position position="115"/>
    </location>
    <ligand>
        <name>[2Fe-2S] cluster</name>
        <dbReference type="ChEBI" id="CHEBI:190135"/>
    </ligand>
</feature>
<accession>A0A261S258</accession>
<proteinExistence type="inferred from homology"/>
<dbReference type="EC" id="2.8.1.6" evidence="3 13"/>
<keyword evidence="4 13" id="KW-0004">4Fe-4S</keyword>
<dbReference type="GO" id="GO:0051539">
    <property type="term" value="F:4 iron, 4 sulfur cluster binding"/>
    <property type="evidence" value="ECO:0007669"/>
    <property type="project" value="UniProtKB-KW"/>
</dbReference>
<comment type="cofactor">
    <cofactor evidence="14">
        <name>[2Fe-2S] cluster</name>
        <dbReference type="ChEBI" id="CHEBI:190135"/>
    </cofactor>
    <text evidence="14">Binds 1 [2Fe-2S] cluster. The cluster is coordinated with 3 cysteines and 1 arginine.</text>
</comment>
<dbReference type="UniPathway" id="UPA00078">
    <property type="reaction ID" value="UER00162"/>
</dbReference>
<keyword evidence="6 13" id="KW-0949">S-adenosyl-L-methionine</keyword>
<dbReference type="Proteomes" id="UP000216020">
    <property type="component" value="Unassembled WGS sequence"/>
</dbReference>
<dbReference type="InterPro" id="IPR010722">
    <property type="entry name" value="BATS_dom"/>
</dbReference>
<reference evidence="18" key="1">
    <citation type="submission" date="2017-05" db="EMBL/GenBank/DDBJ databases">
        <title>Complete and WGS of Bordetella genogroups.</title>
        <authorList>
            <person name="Spilker T."/>
            <person name="Lipuma J."/>
        </authorList>
    </citation>
    <scope>NUCLEOTIDE SEQUENCE [LARGE SCALE GENOMIC DNA]</scope>
    <source>
        <strain evidence="18">AU16122</strain>
    </source>
</reference>
<dbReference type="CDD" id="cd01335">
    <property type="entry name" value="Radical_SAM"/>
    <property type="match status" value="1"/>
</dbReference>
<gene>
    <name evidence="13" type="primary">bioB</name>
    <name evidence="17" type="ORF">CAL29_26355</name>
</gene>
<dbReference type="HAMAP" id="MF_01694">
    <property type="entry name" value="BioB"/>
    <property type="match status" value="1"/>
</dbReference>
<comment type="function">
    <text evidence="13">Catalyzes the conversion of dethiobiotin (DTB) to biotin by the insertion of a sulfur atom into dethiobiotin via a radical-based mechanism.</text>
</comment>
<comment type="catalytic activity">
    <reaction evidence="12 13">
        <text>(4R,5S)-dethiobiotin + (sulfur carrier)-SH + 2 reduced [2Fe-2S]-[ferredoxin] + 2 S-adenosyl-L-methionine = (sulfur carrier)-H + biotin + 2 5'-deoxyadenosine + 2 L-methionine + 2 oxidized [2Fe-2S]-[ferredoxin]</text>
        <dbReference type="Rhea" id="RHEA:22060"/>
        <dbReference type="Rhea" id="RHEA-COMP:10000"/>
        <dbReference type="Rhea" id="RHEA-COMP:10001"/>
        <dbReference type="Rhea" id="RHEA-COMP:14737"/>
        <dbReference type="Rhea" id="RHEA-COMP:14739"/>
        <dbReference type="ChEBI" id="CHEBI:17319"/>
        <dbReference type="ChEBI" id="CHEBI:29917"/>
        <dbReference type="ChEBI" id="CHEBI:33737"/>
        <dbReference type="ChEBI" id="CHEBI:33738"/>
        <dbReference type="ChEBI" id="CHEBI:57586"/>
        <dbReference type="ChEBI" id="CHEBI:57844"/>
        <dbReference type="ChEBI" id="CHEBI:59789"/>
        <dbReference type="ChEBI" id="CHEBI:64428"/>
        <dbReference type="ChEBI" id="CHEBI:149473"/>
        <dbReference type="EC" id="2.8.1.6"/>
    </reaction>
</comment>
<dbReference type="GO" id="GO:0005506">
    <property type="term" value="F:iron ion binding"/>
    <property type="evidence" value="ECO:0007669"/>
    <property type="project" value="UniProtKB-UniRule"/>
</dbReference>
<dbReference type="GO" id="GO:0004076">
    <property type="term" value="F:biotin synthase activity"/>
    <property type="evidence" value="ECO:0007669"/>
    <property type="project" value="UniProtKB-UniRule"/>
</dbReference>
<evidence type="ECO:0000256" key="6">
    <source>
        <dbReference type="ARBA" id="ARBA00022691"/>
    </source>
</evidence>
<feature type="compositionally biased region" description="Low complexity" evidence="15">
    <location>
        <begin position="1"/>
        <end position="10"/>
    </location>
</feature>
<dbReference type="InterPro" id="IPR058240">
    <property type="entry name" value="rSAM_sf"/>
</dbReference>
<dbReference type="Pfam" id="PF04055">
    <property type="entry name" value="Radical_SAM"/>
    <property type="match status" value="1"/>
</dbReference>
<evidence type="ECO:0000256" key="11">
    <source>
        <dbReference type="ARBA" id="ARBA00023014"/>
    </source>
</evidence>
<keyword evidence="11 13" id="KW-0411">Iron-sulfur</keyword>
<dbReference type="SFLD" id="SFLDF00272">
    <property type="entry name" value="biotin_synthase"/>
    <property type="match status" value="1"/>
</dbReference>
<keyword evidence="7 13" id="KW-0001">2Fe-2S</keyword>
<evidence type="ECO:0000256" key="4">
    <source>
        <dbReference type="ARBA" id="ARBA00022485"/>
    </source>
</evidence>
<evidence type="ECO:0000313" key="17">
    <source>
        <dbReference type="EMBL" id="OZI31429.1"/>
    </source>
</evidence>
<comment type="caution">
    <text evidence="17">The sequence shown here is derived from an EMBL/GenBank/DDBJ whole genome shotgun (WGS) entry which is preliminary data.</text>
</comment>
<comment type="cofactor">
    <cofactor evidence="13 14">
        <name>[4Fe-4S] cluster</name>
        <dbReference type="ChEBI" id="CHEBI:49883"/>
    </cofactor>
    <text evidence="13 14">Binds 1 [4Fe-4S] cluster. The cluster is coordinated with 3 cysteines and an exchangeable S-adenosyl-L-methionine.</text>
</comment>
<dbReference type="Pfam" id="PF06968">
    <property type="entry name" value="BATS"/>
    <property type="match status" value="1"/>
</dbReference>
<evidence type="ECO:0000256" key="7">
    <source>
        <dbReference type="ARBA" id="ARBA00022714"/>
    </source>
</evidence>
<evidence type="ECO:0000256" key="12">
    <source>
        <dbReference type="ARBA" id="ARBA00051157"/>
    </source>
</evidence>
<feature type="domain" description="Radical SAM core" evidence="16">
    <location>
        <begin position="56"/>
        <end position="283"/>
    </location>
</feature>
<evidence type="ECO:0000256" key="14">
    <source>
        <dbReference type="PIRSR" id="PIRSR001619-1"/>
    </source>
</evidence>
<feature type="binding site" evidence="13 14">
    <location>
        <position position="78"/>
    </location>
    <ligand>
        <name>[4Fe-4S] cluster</name>
        <dbReference type="ChEBI" id="CHEBI:49883"/>
        <note>4Fe-4S-S-AdoMet</note>
    </ligand>
</feature>
<name>A0A261S258_9BORD</name>
<organism evidence="17 18">
    <name type="scientific">Bordetella genomosp. 10</name>
    <dbReference type="NCBI Taxonomy" id="1416804"/>
    <lineage>
        <taxon>Bacteria</taxon>
        <taxon>Pseudomonadati</taxon>
        <taxon>Pseudomonadota</taxon>
        <taxon>Betaproteobacteria</taxon>
        <taxon>Burkholderiales</taxon>
        <taxon>Alcaligenaceae</taxon>
        <taxon>Bordetella</taxon>
    </lineage>
</organism>
<comment type="cofactor">
    <cofactor evidence="13">
        <name>[2Fe-2S] cluster</name>
        <dbReference type="ChEBI" id="CHEBI:190135"/>
    </cofactor>
    <text evidence="13">Binds 1 [2Fe-2S] cluster. The cluster is coordinated with 3 cysteines and 1 arginine.</text>
</comment>
<feature type="region of interest" description="Disordered" evidence="15">
    <location>
        <begin position="1"/>
        <end position="20"/>
    </location>
</feature>
<dbReference type="GO" id="GO:0051537">
    <property type="term" value="F:2 iron, 2 sulfur cluster binding"/>
    <property type="evidence" value="ECO:0007669"/>
    <property type="project" value="UniProtKB-KW"/>
</dbReference>
<dbReference type="InterPro" id="IPR013785">
    <property type="entry name" value="Aldolase_TIM"/>
</dbReference>
<keyword evidence="18" id="KW-1185">Reference proteome</keyword>
<evidence type="ECO:0000256" key="13">
    <source>
        <dbReference type="HAMAP-Rule" id="MF_01694"/>
    </source>
</evidence>
<dbReference type="SMART" id="SM00876">
    <property type="entry name" value="BATS"/>
    <property type="match status" value="1"/>
</dbReference>
<feature type="binding site" evidence="13 14">
    <location>
        <position position="278"/>
    </location>
    <ligand>
        <name>[2Fe-2S] cluster</name>
        <dbReference type="ChEBI" id="CHEBI:190135"/>
    </ligand>
</feature>
<dbReference type="OrthoDB" id="9786826at2"/>
<feature type="binding site" evidence="13 14">
    <location>
        <position position="146"/>
    </location>
    <ligand>
        <name>[2Fe-2S] cluster</name>
        <dbReference type="ChEBI" id="CHEBI:190135"/>
    </ligand>
</feature>